<evidence type="ECO:0000313" key="2">
    <source>
        <dbReference type="Proteomes" id="UP001601992"/>
    </source>
</evidence>
<dbReference type="Proteomes" id="UP001601992">
    <property type="component" value="Unassembled WGS sequence"/>
</dbReference>
<dbReference type="RefSeq" id="WP_040830861.1">
    <property type="nucleotide sequence ID" value="NZ_JBIAQY010000023.1"/>
</dbReference>
<dbReference type="Gene3D" id="3.40.830.10">
    <property type="entry name" value="LigB-like"/>
    <property type="match status" value="1"/>
</dbReference>
<sequence length="80" mass="8678">MREWRPAARTRAFLDALTVWDVTRLAGLAEVATERAGVGANEVRTWLAAGAAGGGKPFDTVSYEPVEKWITGMGLAMSRR</sequence>
<organism evidence="1 2">
    <name type="scientific">Nocardia jiangxiensis</name>
    <dbReference type="NCBI Taxonomy" id="282685"/>
    <lineage>
        <taxon>Bacteria</taxon>
        <taxon>Bacillati</taxon>
        <taxon>Actinomycetota</taxon>
        <taxon>Actinomycetes</taxon>
        <taxon>Mycobacteriales</taxon>
        <taxon>Nocardiaceae</taxon>
        <taxon>Nocardia</taxon>
    </lineage>
</organism>
<dbReference type="EMBL" id="JBIAQY010000023">
    <property type="protein sequence ID" value="MFF3574010.1"/>
    <property type="molecule type" value="Genomic_DNA"/>
</dbReference>
<proteinExistence type="predicted"/>
<comment type="caution">
    <text evidence="1">The sequence shown here is derived from an EMBL/GenBank/DDBJ whole genome shotgun (WGS) entry which is preliminary data.</text>
</comment>
<dbReference type="SUPFAM" id="SSF53213">
    <property type="entry name" value="LigB-like"/>
    <property type="match status" value="1"/>
</dbReference>
<gene>
    <name evidence="1" type="ORF">ACFYXQ_40315</name>
</gene>
<keyword evidence="2" id="KW-1185">Reference proteome</keyword>
<evidence type="ECO:0000313" key="1">
    <source>
        <dbReference type="EMBL" id="MFF3574010.1"/>
    </source>
</evidence>
<accession>A0ABW6SF40</accession>
<protein>
    <submittedName>
        <fullName evidence="1">Uncharacterized protein</fullName>
    </submittedName>
</protein>
<reference evidence="1 2" key="1">
    <citation type="submission" date="2024-10" db="EMBL/GenBank/DDBJ databases">
        <title>The Natural Products Discovery Center: Release of the First 8490 Sequenced Strains for Exploring Actinobacteria Biosynthetic Diversity.</title>
        <authorList>
            <person name="Kalkreuter E."/>
            <person name="Kautsar S.A."/>
            <person name="Yang D."/>
            <person name="Bader C.D."/>
            <person name="Teijaro C.N."/>
            <person name="Fluegel L."/>
            <person name="Davis C.M."/>
            <person name="Simpson J.R."/>
            <person name="Lauterbach L."/>
            <person name="Steele A.D."/>
            <person name="Gui C."/>
            <person name="Meng S."/>
            <person name="Li G."/>
            <person name="Viehrig K."/>
            <person name="Ye F."/>
            <person name="Su P."/>
            <person name="Kiefer A.F."/>
            <person name="Nichols A."/>
            <person name="Cepeda A.J."/>
            <person name="Yan W."/>
            <person name="Fan B."/>
            <person name="Jiang Y."/>
            <person name="Adhikari A."/>
            <person name="Zheng C.-J."/>
            <person name="Schuster L."/>
            <person name="Cowan T.M."/>
            <person name="Smanski M.J."/>
            <person name="Chevrette M.G."/>
            <person name="De Carvalho L.P.S."/>
            <person name="Shen B."/>
        </authorList>
    </citation>
    <scope>NUCLEOTIDE SEQUENCE [LARGE SCALE GENOMIC DNA]</scope>
    <source>
        <strain evidence="1 2">NPDC002593</strain>
    </source>
</reference>
<name>A0ABW6SF40_9NOCA</name>